<evidence type="ECO:0000313" key="4">
    <source>
        <dbReference type="Proteomes" id="UP001465755"/>
    </source>
</evidence>
<dbReference type="PRINTS" id="PR00625">
    <property type="entry name" value="JDOMAIN"/>
</dbReference>
<comment type="caution">
    <text evidence="3">The sequence shown here is derived from an EMBL/GenBank/DDBJ whole genome shotgun (WGS) entry which is preliminary data.</text>
</comment>
<reference evidence="3 4" key="1">
    <citation type="journal article" date="2024" name="Nat. Commun.">
        <title>Phylogenomics reveals the evolutionary origins of lichenization in chlorophyte algae.</title>
        <authorList>
            <person name="Puginier C."/>
            <person name="Libourel C."/>
            <person name="Otte J."/>
            <person name="Skaloud P."/>
            <person name="Haon M."/>
            <person name="Grisel S."/>
            <person name="Petersen M."/>
            <person name="Berrin J.G."/>
            <person name="Delaux P.M."/>
            <person name="Dal Grande F."/>
            <person name="Keller J."/>
        </authorList>
    </citation>
    <scope>NUCLEOTIDE SEQUENCE [LARGE SCALE GENOMIC DNA]</scope>
    <source>
        <strain evidence="3 4">SAG 2036</strain>
    </source>
</reference>
<dbReference type="CDD" id="cd06257">
    <property type="entry name" value="DnaJ"/>
    <property type="match status" value="1"/>
</dbReference>
<proteinExistence type="predicted"/>
<dbReference type="PROSITE" id="PS50076">
    <property type="entry name" value="DNAJ_2"/>
    <property type="match status" value="1"/>
</dbReference>
<gene>
    <name evidence="3" type="ORF">WJX73_010432</name>
</gene>
<name>A0AAW1PUA8_9CHLO</name>
<evidence type="ECO:0000259" key="2">
    <source>
        <dbReference type="PROSITE" id="PS50076"/>
    </source>
</evidence>
<dbReference type="InterPro" id="IPR001623">
    <property type="entry name" value="DnaJ_domain"/>
</dbReference>
<dbReference type="InterPro" id="IPR052812">
    <property type="entry name" value="Plant_DnaJ_domain"/>
</dbReference>
<dbReference type="InterPro" id="IPR036869">
    <property type="entry name" value="J_dom_sf"/>
</dbReference>
<dbReference type="PANTHER" id="PTHR44272:SF3">
    <property type="entry name" value="J DOMAIN-CONTAINING PROTEIN"/>
    <property type="match status" value="1"/>
</dbReference>
<evidence type="ECO:0000256" key="1">
    <source>
        <dbReference type="SAM" id="MobiDB-lite"/>
    </source>
</evidence>
<dbReference type="PANTHER" id="PTHR44272">
    <property type="entry name" value="DNAJ DOMAIN (PROKARYOTIC HEAT SHOCK PROTEIN)"/>
    <property type="match status" value="1"/>
</dbReference>
<feature type="compositionally biased region" description="Polar residues" evidence="1">
    <location>
        <begin position="380"/>
        <end position="405"/>
    </location>
</feature>
<feature type="domain" description="J" evidence="2">
    <location>
        <begin position="8"/>
        <end position="75"/>
    </location>
</feature>
<dbReference type="Gene3D" id="1.10.287.110">
    <property type="entry name" value="DnaJ domain"/>
    <property type="match status" value="1"/>
</dbReference>
<dbReference type="Pfam" id="PF00226">
    <property type="entry name" value="DnaJ"/>
    <property type="match status" value="1"/>
</dbReference>
<accession>A0AAW1PUA8</accession>
<protein>
    <recommendedName>
        <fullName evidence="2">J domain-containing protein</fullName>
    </recommendedName>
</protein>
<keyword evidence="4" id="KW-1185">Reference proteome</keyword>
<sequence>MSTADLEDPYKVLNVEKTASQEEIKSAYRKLALKFHPDKNQGVASQAAAEEFKRVATAYGILSDPDKRRRYDKGGFAGLQPSDFEIDLSNSGLVNTAFAAMFSKLGVPIKTAVAPQALEAVYAGSFAAQPVTFGIPIHDKVDKAACNYYTLEVSREQVSAGFVIGVHSKVGSRFKLLLFERMAGAAAAALGPDQWELVLQEDSTKQKNSVQVAGAFCLSCTTHSMGPRLTTLETADNPENQLFRRLDSMTQREPLRVRPGTLLLAVYGDNWFQRGRYTLQALPPEGYAARMLSTVQQVEGELLSMRSHLSAFETDFRKAQEAFQKAVEHYSEAQRDMDALLTTREEAYQALLGVQPPPGQQLAESSPSPGSFMGALRFGSSPSSASQQTGASSNGSTPSWWSAKR</sequence>
<dbReference type="EMBL" id="JALJOQ010000010">
    <property type="protein sequence ID" value="KAK9812032.1"/>
    <property type="molecule type" value="Genomic_DNA"/>
</dbReference>
<dbReference type="Proteomes" id="UP001465755">
    <property type="component" value="Unassembled WGS sequence"/>
</dbReference>
<dbReference type="SMART" id="SM00271">
    <property type="entry name" value="DnaJ"/>
    <property type="match status" value="1"/>
</dbReference>
<dbReference type="SUPFAM" id="SSF46565">
    <property type="entry name" value="Chaperone J-domain"/>
    <property type="match status" value="1"/>
</dbReference>
<evidence type="ECO:0000313" key="3">
    <source>
        <dbReference type="EMBL" id="KAK9812032.1"/>
    </source>
</evidence>
<feature type="region of interest" description="Disordered" evidence="1">
    <location>
        <begin position="355"/>
        <end position="405"/>
    </location>
</feature>
<dbReference type="AlphaFoldDB" id="A0AAW1PUA8"/>
<organism evidence="3 4">
    <name type="scientific">Symbiochloris irregularis</name>
    <dbReference type="NCBI Taxonomy" id="706552"/>
    <lineage>
        <taxon>Eukaryota</taxon>
        <taxon>Viridiplantae</taxon>
        <taxon>Chlorophyta</taxon>
        <taxon>core chlorophytes</taxon>
        <taxon>Trebouxiophyceae</taxon>
        <taxon>Trebouxiales</taxon>
        <taxon>Trebouxiaceae</taxon>
        <taxon>Symbiochloris</taxon>
    </lineage>
</organism>